<dbReference type="Proteomes" id="UP001500945">
    <property type="component" value="Unassembled WGS sequence"/>
</dbReference>
<organism evidence="1 2">
    <name type="scientific">Fodinibacter luteus</name>
    <dbReference type="NCBI Taxonomy" id="552064"/>
    <lineage>
        <taxon>Bacteria</taxon>
        <taxon>Bacillati</taxon>
        <taxon>Actinomycetota</taxon>
        <taxon>Actinomycetes</taxon>
        <taxon>Micrococcales</taxon>
        <taxon>Intrasporangiaceae</taxon>
        <taxon>Fodinibacter (ex Wang et al. 2009)</taxon>
    </lineage>
</organism>
<name>A0ABP8KA06_9MICO</name>
<proteinExistence type="predicted"/>
<dbReference type="EMBL" id="BAABGM010000009">
    <property type="protein sequence ID" value="GAA4403016.1"/>
    <property type="molecule type" value="Genomic_DNA"/>
</dbReference>
<protein>
    <recommendedName>
        <fullName evidence="3">Uracil DNA glycosylase superfamily protein</fullName>
    </recommendedName>
</protein>
<accession>A0ABP8KA06</accession>
<reference evidence="2" key="1">
    <citation type="journal article" date="2019" name="Int. J. Syst. Evol. Microbiol.">
        <title>The Global Catalogue of Microorganisms (GCM) 10K type strain sequencing project: providing services to taxonomists for standard genome sequencing and annotation.</title>
        <authorList>
            <consortium name="The Broad Institute Genomics Platform"/>
            <consortium name="The Broad Institute Genome Sequencing Center for Infectious Disease"/>
            <person name="Wu L."/>
            <person name="Ma J."/>
        </authorList>
    </citation>
    <scope>NUCLEOTIDE SEQUENCE [LARGE SCALE GENOMIC DNA]</scope>
    <source>
        <strain evidence="2">JCM 17809</strain>
    </source>
</reference>
<gene>
    <name evidence="1" type="ORF">GCM10023168_14150</name>
</gene>
<evidence type="ECO:0000313" key="2">
    <source>
        <dbReference type="Proteomes" id="UP001500945"/>
    </source>
</evidence>
<comment type="caution">
    <text evidence="1">The sequence shown here is derived from an EMBL/GenBank/DDBJ whole genome shotgun (WGS) entry which is preliminary data.</text>
</comment>
<evidence type="ECO:0008006" key="3">
    <source>
        <dbReference type="Google" id="ProtNLM"/>
    </source>
</evidence>
<sequence length="250" mass="27817">MGTFPFGAPVNELALGVPLRRVRAFVLGAYPSALHVEWTPPPPLGRRIAALPVDNEPYPFWDGLGMDHFVERWRSEHFDPSWGRVRPSMMNGTSGRALHERWLKPLGVDPMDYFVTDCLPTSMLSTGVAKRVTGDGVYASLIDTLGLPKVDMQPHPSEGDIVRRAALHHGRIREQILASGAEILVTLGNAAARVVQQMTGHPEGVLTEKTYRQARAIRIEGRSLTWHALVHPAVRPPWDERHDAWIAIRG</sequence>
<evidence type="ECO:0000313" key="1">
    <source>
        <dbReference type="EMBL" id="GAA4403016.1"/>
    </source>
</evidence>
<keyword evidence="2" id="KW-1185">Reference proteome</keyword>